<evidence type="ECO:0000313" key="2">
    <source>
        <dbReference type="EMBL" id="KAK4642144.1"/>
    </source>
</evidence>
<feature type="signal peptide" evidence="1">
    <location>
        <begin position="1"/>
        <end position="19"/>
    </location>
</feature>
<evidence type="ECO:0000256" key="1">
    <source>
        <dbReference type="SAM" id="SignalP"/>
    </source>
</evidence>
<keyword evidence="3" id="KW-1185">Reference proteome</keyword>
<comment type="caution">
    <text evidence="2">The sequence shown here is derived from an EMBL/GenBank/DDBJ whole genome shotgun (WGS) entry which is preliminary data.</text>
</comment>
<keyword evidence="1" id="KW-0732">Signal</keyword>
<dbReference type="Proteomes" id="UP001322138">
    <property type="component" value="Unassembled WGS sequence"/>
</dbReference>
<dbReference type="EMBL" id="JAFFGZ010000007">
    <property type="protein sequence ID" value="KAK4642144.1"/>
    <property type="molecule type" value="Genomic_DNA"/>
</dbReference>
<dbReference type="RefSeq" id="XP_062731120.1">
    <property type="nucleotide sequence ID" value="XM_062880407.1"/>
</dbReference>
<sequence>MKLLPLPLLITITTSLTTALQRTTHPDGSIHVWNSLDNFNDAPPSYSPLESPPTQIPIARPAAPKKPCCLKGNKCSRALEAQSAKCFCNKHTKTTCKGPAAMGPFQKSCWHKPPKARLGLFTFRSRSSLPFLNPMIVVCLTMIQTKAPPPHVGNDRGHDIESETRYPNYESDDYAYPFKPMCGPPGSPCTIDNFVDVCCTNVNGSVGCSFPSGDPQFGTCFL</sequence>
<feature type="chain" id="PRO_5047167159" evidence="1">
    <location>
        <begin position="20"/>
        <end position="222"/>
    </location>
</feature>
<accession>A0ABR0FGC5</accession>
<reference evidence="2 3" key="1">
    <citation type="journal article" date="2023" name="bioRxiv">
        <title>High-quality genome assemblies of four members of thePodospora anserinaspecies complex.</title>
        <authorList>
            <person name="Ament-Velasquez S.L."/>
            <person name="Vogan A.A."/>
            <person name="Wallerman O."/>
            <person name="Hartmann F."/>
            <person name="Gautier V."/>
            <person name="Silar P."/>
            <person name="Giraud T."/>
            <person name="Johannesson H."/>
        </authorList>
    </citation>
    <scope>NUCLEOTIDE SEQUENCE [LARGE SCALE GENOMIC DNA]</scope>
    <source>
        <strain evidence="2 3">CBS 112042</strain>
    </source>
</reference>
<dbReference type="GeneID" id="87899889"/>
<proteinExistence type="predicted"/>
<evidence type="ECO:0000313" key="3">
    <source>
        <dbReference type="Proteomes" id="UP001322138"/>
    </source>
</evidence>
<name>A0ABR0FGC5_9PEZI</name>
<protein>
    <submittedName>
        <fullName evidence="2">Uncharacterized protein</fullName>
    </submittedName>
</protein>
<gene>
    <name evidence="2" type="ORF">QC761_512400</name>
</gene>
<organism evidence="2 3">
    <name type="scientific">Podospora bellae-mahoneyi</name>
    <dbReference type="NCBI Taxonomy" id="2093777"/>
    <lineage>
        <taxon>Eukaryota</taxon>
        <taxon>Fungi</taxon>
        <taxon>Dikarya</taxon>
        <taxon>Ascomycota</taxon>
        <taxon>Pezizomycotina</taxon>
        <taxon>Sordariomycetes</taxon>
        <taxon>Sordariomycetidae</taxon>
        <taxon>Sordariales</taxon>
        <taxon>Podosporaceae</taxon>
        <taxon>Podospora</taxon>
    </lineage>
</organism>